<dbReference type="PANTHER" id="PTHR21535">
    <property type="entry name" value="MAGNESIUM AND COBALT TRANSPORT PROTEIN/MITOCHONDRIAL IMPORT INNER MEMBRANE TRANSLOCASE SUBUNIT TIM8"/>
    <property type="match status" value="1"/>
</dbReference>
<feature type="compositionally biased region" description="Basic and acidic residues" evidence="1">
    <location>
        <begin position="106"/>
        <end position="124"/>
    </location>
</feature>
<name>L2GSP9_VAVCU</name>
<protein>
    <submittedName>
        <fullName evidence="2">Uncharacterized protein</fullName>
    </submittedName>
</protein>
<gene>
    <name evidence="2" type="ORF">VCUG_02206</name>
</gene>
<dbReference type="InParanoid" id="L2GSP9"/>
<dbReference type="GeneID" id="19880073"/>
<dbReference type="GO" id="GO:0016020">
    <property type="term" value="C:membrane"/>
    <property type="evidence" value="ECO:0007669"/>
    <property type="project" value="InterPro"/>
</dbReference>
<dbReference type="STRING" id="948595.L2GSP9"/>
<dbReference type="Pfam" id="PF01544">
    <property type="entry name" value="CorA"/>
    <property type="match status" value="1"/>
</dbReference>
<organism evidence="2 3">
    <name type="scientific">Vavraia culicis (isolate floridensis)</name>
    <name type="common">Microsporidian parasite</name>
    <dbReference type="NCBI Taxonomy" id="948595"/>
    <lineage>
        <taxon>Eukaryota</taxon>
        <taxon>Fungi</taxon>
        <taxon>Fungi incertae sedis</taxon>
        <taxon>Microsporidia</taxon>
        <taxon>Pleistophoridae</taxon>
        <taxon>Vavraia</taxon>
    </lineage>
</organism>
<dbReference type="RefSeq" id="XP_008075219.1">
    <property type="nucleotide sequence ID" value="XM_008077028.1"/>
</dbReference>
<reference evidence="3" key="1">
    <citation type="submission" date="2011-03" db="EMBL/GenBank/DDBJ databases">
        <title>The genome sequence of Vavraia culicis strain floridensis.</title>
        <authorList>
            <consortium name="The Broad Institute Genome Sequencing Platform"/>
            <person name="Cuomo C."/>
            <person name="Becnel J."/>
            <person name="Sanscrainte N."/>
            <person name="Young S.K."/>
            <person name="Zeng Q."/>
            <person name="Gargeya S."/>
            <person name="Fitzgerald M."/>
            <person name="Haas B."/>
            <person name="Abouelleil A."/>
            <person name="Alvarado L."/>
            <person name="Arachchi H.M."/>
            <person name="Berlin A."/>
            <person name="Chapman S.B."/>
            <person name="Gearin G."/>
            <person name="Goldberg J."/>
            <person name="Griggs A."/>
            <person name="Gujja S."/>
            <person name="Hansen M."/>
            <person name="Heiman D."/>
            <person name="Howarth C."/>
            <person name="Larimer J."/>
            <person name="Lui A."/>
            <person name="MacDonald P.J.P."/>
            <person name="McCowen C."/>
            <person name="Montmayeur A."/>
            <person name="Murphy C."/>
            <person name="Neiman D."/>
            <person name="Pearson M."/>
            <person name="Priest M."/>
            <person name="Roberts A."/>
            <person name="Saif S."/>
            <person name="Shea T."/>
            <person name="Sisk P."/>
            <person name="Stolte C."/>
            <person name="Sykes S."/>
            <person name="Wortman J."/>
            <person name="Nusbaum C."/>
            <person name="Birren B."/>
        </authorList>
    </citation>
    <scope>NUCLEOTIDE SEQUENCE [LARGE SCALE GENOMIC DNA]</scope>
    <source>
        <strain evidence="3">floridensis</strain>
    </source>
</reference>
<dbReference type="GO" id="GO:0046873">
    <property type="term" value="F:metal ion transmembrane transporter activity"/>
    <property type="evidence" value="ECO:0007669"/>
    <property type="project" value="InterPro"/>
</dbReference>
<dbReference type="OrthoDB" id="29879at2759"/>
<feature type="region of interest" description="Disordered" evidence="1">
    <location>
        <begin position="61"/>
        <end position="134"/>
    </location>
</feature>
<evidence type="ECO:0000313" key="3">
    <source>
        <dbReference type="Proteomes" id="UP000011081"/>
    </source>
</evidence>
<dbReference type="EMBL" id="GL877451">
    <property type="protein sequence ID" value="ELA46318.1"/>
    <property type="molecule type" value="Genomic_DNA"/>
</dbReference>
<dbReference type="HOGENOM" id="CLU_030291_0_0_1"/>
<dbReference type="Gene3D" id="3.30.460.20">
    <property type="entry name" value="CorA soluble domain-like"/>
    <property type="match status" value="1"/>
</dbReference>
<dbReference type="PANTHER" id="PTHR21535:SF51">
    <property type="entry name" value="MANGANESE RESISTANCE PROTEIN MNR2"/>
    <property type="match status" value="1"/>
</dbReference>
<dbReference type="Proteomes" id="UP000011081">
    <property type="component" value="Unassembled WGS sequence"/>
</dbReference>
<keyword evidence="3" id="KW-1185">Reference proteome</keyword>
<dbReference type="VEuPathDB" id="MicrosporidiaDB:VCUG_02206"/>
<evidence type="ECO:0000313" key="2">
    <source>
        <dbReference type="EMBL" id="ELA46318.1"/>
    </source>
</evidence>
<sequence>MASNSRNIAEIITIYRRMKKGRENQRIYRQMLNVVNEDENNERMDEYEMMADARAQNGTAAYTNTDGAGMSGNGHGEDESTVSVSAAHRAGRDTSEQFVRSYETGNYRDERNREEENGDSDKPSGRSSGMSLATERQPSKFYNFERYQDIEQAKFLFYSKETGMFQTDTFREIEERASGCYWLSIFDPAEKDLIDIGRHFKVHDITLNDIREKNTKEKVELFHNYTFVSTRLFSETETQNTNDNEKIKSVDIDFNILLFRNFIVTLHDTRWNSISDILNFLNLISEYTTVYPEWVLFSIVVRVPAGRALSARADGA</sequence>
<dbReference type="InterPro" id="IPR045861">
    <property type="entry name" value="CorA_cytoplasmic_dom"/>
</dbReference>
<dbReference type="SUPFAM" id="SSF143865">
    <property type="entry name" value="CorA soluble domain-like"/>
    <property type="match status" value="1"/>
</dbReference>
<dbReference type="InterPro" id="IPR002523">
    <property type="entry name" value="MgTranspt_CorA/ZnTranspt_ZntB"/>
</dbReference>
<feature type="compositionally biased region" description="Polar residues" evidence="1">
    <location>
        <begin position="125"/>
        <end position="134"/>
    </location>
</feature>
<accession>L2GSP9</accession>
<evidence type="ECO:0000256" key="1">
    <source>
        <dbReference type="SAM" id="MobiDB-lite"/>
    </source>
</evidence>
<proteinExistence type="predicted"/>
<dbReference type="AlphaFoldDB" id="L2GSP9"/>